<evidence type="ECO:0000256" key="2">
    <source>
        <dbReference type="ARBA" id="ARBA00022840"/>
    </source>
</evidence>
<accession>A0ABW1T828</accession>
<dbReference type="InterPro" id="IPR027417">
    <property type="entry name" value="P-loop_NTPase"/>
</dbReference>
<dbReference type="SUPFAM" id="SSF52540">
    <property type="entry name" value="P-loop containing nucleoside triphosphate hydrolases"/>
    <property type="match status" value="1"/>
</dbReference>
<dbReference type="GO" id="GO:0005524">
    <property type="term" value="F:ATP binding"/>
    <property type="evidence" value="ECO:0007669"/>
    <property type="project" value="UniProtKB-KW"/>
</dbReference>
<proteinExistence type="predicted"/>
<protein>
    <submittedName>
        <fullName evidence="4">ATP-binding cassette domain-containing protein</fullName>
    </submittedName>
</protein>
<dbReference type="Pfam" id="PF00005">
    <property type="entry name" value="ABC_tran"/>
    <property type="match status" value="1"/>
</dbReference>
<keyword evidence="2 4" id="KW-0067">ATP-binding</keyword>
<dbReference type="InterPro" id="IPR003439">
    <property type="entry name" value="ABC_transporter-like_ATP-bd"/>
</dbReference>
<dbReference type="PANTHER" id="PTHR43158:SF1">
    <property type="entry name" value="ABC TRANSPORTER, ATP-BINDING PROTEIN"/>
    <property type="match status" value="1"/>
</dbReference>
<dbReference type="PANTHER" id="PTHR43158">
    <property type="entry name" value="SKFA PEPTIDE EXPORT ATP-BINDING PROTEIN SKFE"/>
    <property type="match status" value="1"/>
</dbReference>
<evidence type="ECO:0000313" key="5">
    <source>
        <dbReference type="Proteomes" id="UP001596190"/>
    </source>
</evidence>
<dbReference type="SMART" id="SM00382">
    <property type="entry name" value="AAA"/>
    <property type="match status" value="1"/>
</dbReference>
<dbReference type="Gene3D" id="3.40.50.300">
    <property type="entry name" value="P-loop containing nucleotide triphosphate hydrolases"/>
    <property type="match status" value="1"/>
</dbReference>
<comment type="caution">
    <text evidence="4">The sequence shown here is derived from an EMBL/GenBank/DDBJ whole genome shotgun (WGS) entry which is preliminary data.</text>
</comment>
<evidence type="ECO:0000313" key="4">
    <source>
        <dbReference type="EMBL" id="MFC6254245.1"/>
    </source>
</evidence>
<evidence type="ECO:0000256" key="1">
    <source>
        <dbReference type="ARBA" id="ARBA00022741"/>
    </source>
</evidence>
<dbReference type="Proteomes" id="UP001596190">
    <property type="component" value="Unassembled WGS sequence"/>
</dbReference>
<dbReference type="PROSITE" id="PS50893">
    <property type="entry name" value="ABC_TRANSPORTER_2"/>
    <property type="match status" value="1"/>
</dbReference>
<organism evidence="4 5">
    <name type="scientific">Secundilactobacillus hailunensis</name>
    <dbReference type="NCBI Taxonomy" id="2559923"/>
    <lineage>
        <taxon>Bacteria</taxon>
        <taxon>Bacillati</taxon>
        <taxon>Bacillota</taxon>
        <taxon>Bacilli</taxon>
        <taxon>Lactobacillales</taxon>
        <taxon>Lactobacillaceae</taxon>
        <taxon>Secundilactobacillus</taxon>
    </lineage>
</organism>
<feature type="domain" description="ABC transporter" evidence="3">
    <location>
        <begin position="5"/>
        <end position="227"/>
    </location>
</feature>
<keyword evidence="5" id="KW-1185">Reference proteome</keyword>
<gene>
    <name evidence="4" type="ORF">ACFP1H_06550</name>
</gene>
<name>A0ABW1T828_9LACO</name>
<dbReference type="EMBL" id="JBHSSA010000050">
    <property type="protein sequence ID" value="MFC6254245.1"/>
    <property type="molecule type" value="Genomic_DNA"/>
</dbReference>
<sequence>MATTLKIEQLNYRKNLKKILTDVSLSLSGNKIVGLLGENGAGKTTLMRLIAGLAKNARGTVTINGDSNLANRKSLISYSDPLGGIATNKRISDVKQFYSRVYPDFDEQKYTQMASFLKLDESQRLSALSKGTREKLVISLTLARQTSVYLLDEPFSGIDSMSRKKIINSIIQWKPADSLMLISDHYVSEIAPILDEIVIIKDDKVAVHKAADEIREESGQSIEDYYESLYGEADIND</sequence>
<dbReference type="RefSeq" id="WP_137630290.1">
    <property type="nucleotide sequence ID" value="NZ_BJDO01000006.1"/>
</dbReference>
<evidence type="ECO:0000259" key="3">
    <source>
        <dbReference type="PROSITE" id="PS50893"/>
    </source>
</evidence>
<reference evidence="5" key="1">
    <citation type="journal article" date="2019" name="Int. J. Syst. Evol. Microbiol.">
        <title>The Global Catalogue of Microorganisms (GCM) 10K type strain sequencing project: providing services to taxonomists for standard genome sequencing and annotation.</title>
        <authorList>
            <consortium name="The Broad Institute Genomics Platform"/>
            <consortium name="The Broad Institute Genome Sequencing Center for Infectious Disease"/>
            <person name="Wu L."/>
            <person name="Ma J."/>
        </authorList>
    </citation>
    <scope>NUCLEOTIDE SEQUENCE [LARGE SCALE GENOMIC DNA]</scope>
    <source>
        <strain evidence="5">CCM 8950</strain>
    </source>
</reference>
<keyword evidence="1" id="KW-0547">Nucleotide-binding</keyword>
<dbReference type="InterPro" id="IPR003593">
    <property type="entry name" value="AAA+_ATPase"/>
</dbReference>